<keyword evidence="1" id="KW-0472">Membrane</keyword>
<protein>
    <submittedName>
        <fullName evidence="2">Uncharacterized protein</fullName>
    </submittedName>
</protein>
<keyword evidence="1" id="KW-1133">Transmembrane helix</keyword>
<feature type="transmembrane region" description="Helical" evidence="1">
    <location>
        <begin position="222"/>
        <end position="243"/>
    </location>
</feature>
<feature type="non-terminal residue" evidence="2">
    <location>
        <position position="1"/>
    </location>
</feature>
<sequence>EWERKNLLTYCLLGDPELDIYTNKPKFALNPFTENIYEGQLVSTSIKDINGKNIPYARVHLKSSDGKYYTAYADEHGLVRFRLPAQATEFYNVTITGHNLEPTQFNFTTIPDNYNPQLLKLDVIPEKPSSSNKINFSIETYDNMSGIESVYLVLSKDNFTTYSYYESTNSYEENNDVFTITTDRLTSGEYSYCIVSRDYANNTNVFYNSGLTFSIFKPMIDYIFISFSVMIVAIIGISVFTLFKGLQRYSRVVKEIERLT</sequence>
<dbReference type="SUPFAM" id="SSF49464">
    <property type="entry name" value="Carboxypeptidase regulatory domain-like"/>
    <property type="match status" value="1"/>
</dbReference>
<reference evidence="2" key="1">
    <citation type="journal article" date="2014" name="Front. Microbiol.">
        <title>High frequency of phylogenetically diverse reductive dehalogenase-homologous genes in deep subseafloor sedimentary metagenomes.</title>
        <authorList>
            <person name="Kawai M."/>
            <person name="Futagami T."/>
            <person name="Toyoda A."/>
            <person name="Takaki Y."/>
            <person name="Nishi S."/>
            <person name="Hori S."/>
            <person name="Arai W."/>
            <person name="Tsubouchi T."/>
            <person name="Morono Y."/>
            <person name="Uchiyama I."/>
            <person name="Ito T."/>
            <person name="Fujiyama A."/>
            <person name="Inagaki F."/>
            <person name="Takami H."/>
        </authorList>
    </citation>
    <scope>NUCLEOTIDE SEQUENCE</scope>
    <source>
        <strain evidence="2">Expedition CK06-06</strain>
    </source>
</reference>
<name>X1HYT3_9ZZZZ</name>
<evidence type="ECO:0000313" key="2">
    <source>
        <dbReference type="EMBL" id="GAH58969.1"/>
    </source>
</evidence>
<comment type="caution">
    <text evidence="2">The sequence shown here is derived from an EMBL/GenBank/DDBJ whole genome shotgun (WGS) entry which is preliminary data.</text>
</comment>
<organism evidence="2">
    <name type="scientific">marine sediment metagenome</name>
    <dbReference type="NCBI Taxonomy" id="412755"/>
    <lineage>
        <taxon>unclassified sequences</taxon>
        <taxon>metagenomes</taxon>
        <taxon>ecological metagenomes</taxon>
    </lineage>
</organism>
<evidence type="ECO:0000256" key="1">
    <source>
        <dbReference type="SAM" id="Phobius"/>
    </source>
</evidence>
<dbReference type="EMBL" id="BARU01023939">
    <property type="protein sequence ID" value="GAH58969.1"/>
    <property type="molecule type" value="Genomic_DNA"/>
</dbReference>
<dbReference type="InterPro" id="IPR008969">
    <property type="entry name" value="CarboxyPept-like_regulatory"/>
</dbReference>
<accession>X1HYT3</accession>
<gene>
    <name evidence="2" type="ORF">S03H2_38795</name>
</gene>
<dbReference type="AlphaFoldDB" id="X1HYT3"/>
<keyword evidence="1" id="KW-0812">Transmembrane</keyword>
<proteinExistence type="predicted"/>